<feature type="domain" description="Sulphur oxidation protein SoxZ" evidence="2">
    <location>
        <begin position="177"/>
        <end position="256"/>
    </location>
</feature>
<dbReference type="NCBIfam" id="TIGR04557">
    <property type="entry name" value="fuse_rel_SoxYZ"/>
    <property type="match status" value="1"/>
</dbReference>
<keyword evidence="1" id="KW-0732">Signal</keyword>
<dbReference type="InterPro" id="IPR014756">
    <property type="entry name" value="Ig_E-set"/>
</dbReference>
<keyword evidence="5" id="KW-1185">Reference proteome</keyword>
<dbReference type="AlphaFoldDB" id="A0A4R3MTK4"/>
<dbReference type="Pfam" id="PF13501">
    <property type="entry name" value="SoxY"/>
    <property type="match status" value="1"/>
</dbReference>
<dbReference type="InterPro" id="IPR030831">
    <property type="entry name" value="Fuse-rel_SoxYZ"/>
</dbReference>
<dbReference type="RefSeq" id="WP_207896234.1">
    <property type="nucleotide sequence ID" value="NZ_SMAO01000007.1"/>
</dbReference>
<evidence type="ECO:0000259" key="2">
    <source>
        <dbReference type="Pfam" id="PF08770"/>
    </source>
</evidence>
<dbReference type="InterPro" id="IPR013783">
    <property type="entry name" value="Ig-like_fold"/>
</dbReference>
<reference evidence="4 5" key="1">
    <citation type="submission" date="2019-03" db="EMBL/GenBank/DDBJ databases">
        <title>Genomic Encyclopedia of Type Strains, Phase IV (KMG-IV): sequencing the most valuable type-strain genomes for metagenomic binning, comparative biology and taxonomic classification.</title>
        <authorList>
            <person name="Goeker M."/>
        </authorList>
    </citation>
    <scope>NUCLEOTIDE SEQUENCE [LARGE SCALE GENOMIC DNA]</scope>
    <source>
        <strain evidence="4 5">DSM 13587</strain>
    </source>
</reference>
<dbReference type="Proteomes" id="UP000295717">
    <property type="component" value="Unassembled WGS sequence"/>
</dbReference>
<proteinExistence type="predicted"/>
<dbReference type="SUPFAM" id="SSF81296">
    <property type="entry name" value="E set domains"/>
    <property type="match status" value="1"/>
</dbReference>
<dbReference type="Gene3D" id="2.60.40.10">
    <property type="entry name" value="Immunoglobulins"/>
    <property type="match status" value="1"/>
</dbReference>
<protein>
    <submittedName>
        <fullName evidence="4">Sulfur-oxidizing protein SoxY</fullName>
    </submittedName>
</protein>
<sequence length="263" mass="28066">MQKMALIVSAAMLLALPPIGGLADDSPRAGMADPLGSPRWENLRRAFFGDAEVVFDDRVKVNAPAVADEPLNVPVAVDASALTGVEEVLVLVDFNPIVRALRFEPGEARASLAFRLKLNESTPIRAAVRTADGVWHLGGARVTTSGGACTQPSAGSGASDWQQDLNQVGSRLWQRPDGSLRLRLRIVHPMDTGLAKGIPVFYIETLEITAGDGRSLMRIEPAEPVAENPVFTLDIPPGLSVDSPLRIAGRDNNGNLIHAETMP</sequence>
<dbReference type="Gene3D" id="2.60.40.2470">
    <property type="entry name" value="SoxY domain"/>
    <property type="match status" value="1"/>
</dbReference>
<feature type="domain" description="Ig-like SoxY" evidence="3">
    <location>
        <begin position="45"/>
        <end position="149"/>
    </location>
</feature>
<dbReference type="Pfam" id="PF08770">
    <property type="entry name" value="SoxZ"/>
    <property type="match status" value="1"/>
</dbReference>
<dbReference type="EMBL" id="SMAO01000007">
    <property type="protein sequence ID" value="TCT19768.1"/>
    <property type="molecule type" value="Genomic_DNA"/>
</dbReference>
<evidence type="ECO:0000313" key="4">
    <source>
        <dbReference type="EMBL" id="TCT19768.1"/>
    </source>
</evidence>
<evidence type="ECO:0000313" key="5">
    <source>
        <dbReference type="Proteomes" id="UP000295717"/>
    </source>
</evidence>
<feature type="chain" id="PRO_5020631854" evidence="1">
    <location>
        <begin position="24"/>
        <end position="263"/>
    </location>
</feature>
<comment type="caution">
    <text evidence="4">The sequence shown here is derived from an EMBL/GenBank/DDBJ whole genome shotgun (WGS) entry which is preliminary data.</text>
</comment>
<feature type="signal peptide" evidence="1">
    <location>
        <begin position="1"/>
        <end position="23"/>
    </location>
</feature>
<accession>A0A4R3MTK4</accession>
<dbReference type="InterPro" id="IPR014880">
    <property type="entry name" value="SoxZ_dom"/>
</dbReference>
<name>A0A4R3MTK4_9GAMM</name>
<gene>
    <name evidence="4" type="ORF">EDC35_10796</name>
</gene>
<dbReference type="InterPro" id="IPR032711">
    <property type="entry name" value="SoxY"/>
</dbReference>
<evidence type="ECO:0000256" key="1">
    <source>
        <dbReference type="SAM" id="SignalP"/>
    </source>
</evidence>
<evidence type="ECO:0000259" key="3">
    <source>
        <dbReference type="Pfam" id="PF13501"/>
    </source>
</evidence>
<dbReference type="InterPro" id="IPR038162">
    <property type="entry name" value="SoxY_sf"/>
</dbReference>
<organism evidence="4 5">
    <name type="scientific">Thiobaca trueperi</name>
    <dbReference type="NCBI Taxonomy" id="127458"/>
    <lineage>
        <taxon>Bacteria</taxon>
        <taxon>Pseudomonadati</taxon>
        <taxon>Pseudomonadota</taxon>
        <taxon>Gammaproteobacteria</taxon>
        <taxon>Chromatiales</taxon>
        <taxon>Chromatiaceae</taxon>
        <taxon>Thiobaca</taxon>
    </lineage>
</organism>